<dbReference type="GO" id="GO:0005634">
    <property type="term" value="C:nucleus"/>
    <property type="evidence" value="ECO:0007669"/>
    <property type="project" value="TreeGrafter"/>
</dbReference>
<feature type="compositionally biased region" description="Basic and acidic residues" evidence="1">
    <location>
        <begin position="153"/>
        <end position="165"/>
    </location>
</feature>
<reference evidence="3" key="1">
    <citation type="submission" date="2018-07" db="EMBL/GenBank/DDBJ databases">
        <authorList>
            <person name="Quirk P.G."/>
            <person name="Krulwich T.A."/>
        </authorList>
    </citation>
    <scope>NUCLEOTIDE SEQUENCE</scope>
</reference>
<dbReference type="GO" id="GO:0006325">
    <property type="term" value="P:chromatin organization"/>
    <property type="evidence" value="ECO:0007669"/>
    <property type="project" value="TreeGrafter"/>
</dbReference>
<proteinExistence type="predicted"/>
<name>A0A336MEZ0_CULSO</name>
<dbReference type="EMBL" id="UFQT01000912">
    <property type="protein sequence ID" value="SSX27961.1"/>
    <property type="molecule type" value="Genomic_DNA"/>
</dbReference>
<feature type="compositionally biased region" description="Basic and acidic residues" evidence="1">
    <location>
        <begin position="132"/>
        <end position="141"/>
    </location>
</feature>
<feature type="region of interest" description="Disordered" evidence="1">
    <location>
        <begin position="434"/>
        <end position="463"/>
    </location>
</feature>
<feature type="compositionally biased region" description="Basic residues" evidence="1">
    <location>
        <begin position="203"/>
        <end position="215"/>
    </location>
</feature>
<feature type="region of interest" description="Disordered" evidence="1">
    <location>
        <begin position="242"/>
        <end position="272"/>
    </location>
</feature>
<evidence type="ECO:0000313" key="3">
    <source>
        <dbReference type="EMBL" id="SSX27961.1"/>
    </source>
</evidence>
<evidence type="ECO:0000256" key="1">
    <source>
        <dbReference type="SAM" id="MobiDB-lite"/>
    </source>
</evidence>
<feature type="compositionally biased region" description="Basic and acidic residues" evidence="1">
    <location>
        <begin position="10"/>
        <end position="22"/>
    </location>
</feature>
<sequence length="463" mass="52135">MTDLKAPTLEVKKASKKEKAEKERRTIRIELKLFEPTKDSFPKFNVPKLLMKELKQYKREKGESNLPSIPSILEDSVSAGGLPMSDDDNPGDVARLAKKFEEKYGTGSGYDMSDKGAGYDENDSFIDNTEAFDEKLVDDTPHGGFYINSGPLKFDESHANNKKDSTNGGGNGNKNPGTKKRSIGSLSSIDSDGPEEVHEKSSKKPNKSKMKKQKRAKEIQEQQKPCKEIAIKDMLRFQRDNLLKTKSDSPKHNRNRIISDDEESDADSIALSQSSNDSDVKIIESSVVSLPSNLPEEILIKIDEFNTISDGKSNDQILLNQQLYHILVDIEGSSKISLDQKINIKTYLNSIVQCQDLYRKVQKERVWENKQSSSSSVPMETGTLTKVSQFTLTLIRIENTNLFLSVKLIEFYSLAHIQKIYFFLNPNSYTNFPTPNSPRAQHATVVPKRTRSTGPPFRKTEKS</sequence>
<evidence type="ECO:0000259" key="2">
    <source>
        <dbReference type="Pfam" id="PF08729"/>
    </source>
</evidence>
<protein>
    <submittedName>
        <fullName evidence="3">CSON014989 protein</fullName>
    </submittedName>
</protein>
<gene>
    <name evidence="3" type="primary">CSON014989</name>
</gene>
<accession>A0A336MEZ0</accession>
<feature type="region of interest" description="Disordered" evidence="1">
    <location>
        <begin position="1"/>
        <end position="22"/>
    </location>
</feature>
<feature type="compositionally biased region" description="Basic and acidic residues" evidence="1">
    <location>
        <begin position="216"/>
        <end position="227"/>
    </location>
</feature>
<dbReference type="PANTHER" id="PTHR21669">
    <property type="entry name" value="CAPZ-INTERACTING PROTEIN AND RELATED PROTEINS"/>
    <property type="match status" value="1"/>
</dbReference>
<feature type="domain" description="Hpc2-related" evidence="2">
    <location>
        <begin position="107"/>
        <end position="152"/>
    </location>
</feature>
<dbReference type="PANTHER" id="PTHR21669:SF28">
    <property type="entry name" value="YEMANUCLEIN"/>
    <property type="match status" value="1"/>
</dbReference>
<dbReference type="InterPro" id="IPR014840">
    <property type="entry name" value="HRD"/>
</dbReference>
<organism evidence="3">
    <name type="scientific">Culicoides sonorensis</name>
    <name type="common">Biting midge</name>
    <dbReference type="NCBI Taxonomy" id="179676"/>
    <lineage>
        <taxon>Eukaryota</taxon>
        <taxon>Metazoa</taxon>
        <taxon>Ecdysozoa</taxon>
        <taxon>Arthropoda</taxon>
        <taxon>Hexapoda</taxon>
        <taxon>Insecta</taxon>
        <taxon>Pterygota</taxon>
        <taxon>Neoptera</taxon>
        <taxon>Endopterygota</taxon>
        <taxon>Diptera</taxon>
        <taxon>Nematocera</taxon>
        <taxon>Chironomoidea</taxon>
        <taxon>Ceratopogonidae</taxon>
        <taxon>Ceratopogoninae</taxon>
        <taxon>Culicoides</taxon>
        <taxon>Monoculicoides</taxon>
    </lineage>
</organism>
<feature type="compositionally biased region" description="Basic and acidic residues" evidence="1">
    <location>
        <begin position="242"/>
        <end position="251"/>
    </location>
</feature>
<dbReference type="VEuPathDB" id="VectorBase:CSON014989"/>
<dbReference type="Pfam" id="PF08729">
    <property type="entry name" value="HUN"/>
    <property type="match status" value="1"/>
</dbReference>
<dbReference type="AlphaFoldDB" id="A0A336MEZ0"/>
<feature type="region of interest" description="Disordered" evidence="1">
    <location>
        <begin position="104"/>
        <end position="227"/>
    </location>
</feature>